<protein>
    <recommendedName>
        <fullName evidence="4">DoxX family protein</fullName>
    </recommendedName>
</protein>
<name>A0A2S7KNC1_9FLAO</name>
<dbReference type="Proteomes" id="UP000239800">
    <property type="component" value="Unassembled WGS sequence"/>
</dbReference>
<organism evidence="2 3">
    <name type="scientific">Aureitalea marina</name>
    <dbReference type="NCBI Taxonomy" id="930804"/>
    <lineage>
        <taxon>Bacteria</taxon>
        <taxon>Pseudomonadati</taxon>
        <taxon>Bacteroidota</taxon>
        <taxon>Flavobacteriia</taxon>
        <taxon>Flavobacteriales</taxon>
        <taxon>Flavobacteriaceae</taxon>
        <taxon>Aureitalea</taxon>
    </lineage>
</organism>
<keyword evidence="3" id="KW-1185">Reference proteome</keyword>
<dbReference type="RefSeq" id="WP_104812036.1">
    <property type="nucleotide sequence ID" value="NZ_MQUB01000001.1"/>
</dbReference>
<feature type="transmembrane region" description="Helical" evidence="1">
    <location>
        <begin position="196"/>
        <end position="217"/>
    </location>
</feature>
<dbReference type="InterPro" id="IPR025695">
    <property type="entry name" value="DoxX-like"/>
</dbReference>
<feature type="transmembrane region" description="Helical" evidence="1">
    <location>
        <begin position="224"/>
        <end position="244"/>
    </location>
</feature>
<comment type="caution">
    <text evidence="2">The sequence shown here is derived from an EMBL/GenBank/DDBJ whole genome shotgun (WGS) entry which is preliminary data.</text>
</comment>
<evidence type="ECO:0008006" key="4">
    <source>
        <dbReference type="Google" id="ProtNLM"/>
    </source>
</evidence>
<keyword evidence="1" id="KW-1133">Transmembrane helix</keyword>
<feature type="transmembrane region" description="Helical" evidence="1">
    <location>
        <begin position="264"/>
        <end position="283"/>
    </location>
</feature>
<feature type="transmembrane region" description="Helical" evidence="1">
    <location>
        <begin position="71"/>
        <end position="90"/>
    </location>
</feature>
<dbReference type="AlphaFoldDB" id="A0A2S7KNC1"/>
<proteinExistence type="predicted"/>
<accession>A0A2S7KNC1</accession>
<feature type="transmembrane region" description="Helical" evidence="1">
    <location>
        <begin position="7"/>
        <end position="28"/>
    </location>
</feature>
<sequence length="297" mass="33536">MYSKNNWLIKAITLSTAFVFAGRAYQFLFFDAPFRALLWDEGIMKPVVEGLFATDWSNYVGSSAVDTGIQLSIRITGWIFVLACLAALTLTKSNRRFNRVVLIIGGILLFGLSALYMKEKFFHYGQFFEYSIQFSMPFLLLYVTHQSFKRERLLFTLKILIAFTFTAHGLYAIGYYPVPGKFIDMTIASLGVNETTARLFLNIAGILDIALAVLIFIPKMARYALAYAAIWGFLTAFARITGTIHYDMLGLTLNQSIYQVVYRLPHGLVPLIAFMLIGAQSAFKTPTKSYQLSRTES</sequence>
<feature type="transmembrane region" description="Helical" evidence="1">
    <location>
        <begin position="97"/>
        <end position="117"/>
    </location>
</feature>
<evidence type="ECO:0000313" key="3">
    <source>
        <dbReference type="Proteomes" id="UP000239800"/>
    </source>
</evidence>
<feature type="transmembrane region" description="Helical" evidence="1">
    <location>
        <begin position="155"/>
        <end position="176"/>
    </location>
</feature>
<reference evidence="2 3" key="1">
    <citation type="submission" date="2016-11" db="EMBL/GenBank/DDBJ databases">
        <title>Trade-off between light-utilization and light-protection in marine flavobacteria.</title>
        <authorList>
            <person name="Kumagai Y."/>
        </authorList>
    </citation>
    <scope>NUCLEOTIDE SEQUENCE [LARGE SCALE GENOMIC DNA]</scope>
    <source>
        <strain evidence="2 3">NBRC 107741</strain>
    </source>
</reference>
<keyword evidence="1" id="KW-0812">Transmembrane</keyword>
<evidence type="ECO:0000313" key="2">
    <source>
        <dbReference type="EMBL" id="PQB04112.1"/>
    </source>
</evidence>
<gene>
    <name evidence="2" type="ORF">BST85_03745</name>
</gene>
<feature type="transmembrane region" description="Helical" evidence="1">
    <location>
        <begin position="123"/>
        <end position="143"/>
    </location>
</feature>
<dbReference type="EMBL" id="MQUB01000001">
    <property type="protein sequence ID" value="PQB04112.1"/>
    <property type="molecule type" value="Genomic_DNA"/>
</dbReference>
<dbReference type="Pfam" id="PF13781">
    <property type="entry name" value="DoxX_3"/>
    <property type="match status" value="1"/>
</dbReference>
<evidence type="ECO:0000256" key="1">
    <source>
        <dbReference type="SAM" id="Phobius"/>
    </source>
</evidence>
<dbReference type="OrthoDB" id="839794at2"/>
<keyword evidence="1" id="KW-0472">Membrane</keyword>